<name>A0ABT8R1R7_9BACT</name>
<feature type="domain" description="DUF4142" evidence="3">
    <location>
        <begin position="74"/>
        <end position="208"/>
    </location>
</feature>
<dbReference type="PANTHER" id="PTHR38593:SF1">
    <property type="entry name" value="BLR2558 PROTEIN"/>
    <property type="match status" value="1"/>
</dbReference>
<dbReference type="Pfam" id="PF13628">
    <property type="entry name" value="DUF4142"/>
    <property type="match status" value="1"/>
</dbReference>
<dbReference type="Proteomes" id="UP001168528">
    <property type="component" value="Unassembled WGS sequence"/>
</dbReference>
<organism evidence="4 5">
    <name type="scientific">Rhodocytophaga aerolata</name>
    <dbReference type="NCBI Taxonomy" id="455078"/>
    <lineage>
        <taxon>Bacteria</taxon>
        <taxon>Pseudomonadati</taxon>
        <taxon>Bacteroidota</taxon>
        <taxon>Cytophagia</taxon>
        <taxon>Cytophagales</taxon>
        <taxon>Rhodocytophagaceae</taxon>
        <taxon>Rhodocytophaga</taxon>
    </lineage>
</organism>
<dbReference type="InterPro" id="IPR025419">
    <property type="entry name" value="DUF4142"/>
</dbReference>
<sequence length="231" mass="25416">MKKIVMNGMLAAALCFGFAACDSGQRATNDAETAAASDANTMERDPMEAAEDANEDKIENNDAMANSTSDDKEDDAEFMMKAAASGMFELQASELALQKASSQSVKEFAKKMKDDHTKANSELKALAAKKNITLPTSLDKEHLDKIEDLREETGTDFDAEYMEAMHKAHEKDVELFEDISEEDDVDAEVKAFASKTLPTLRSHNDMAETKKEAAQKMDMDTIGIPKSKRNN</sequence>
<dbReference type="InterPro" id="IPR012347">
    <property type="entry name" value="Ferritin-like"/>
</dbReference>
<comment type="caution">
    <text evidence="4">The sequence shown here is derived from an EMBL/GenBank/DDBJ whole genome shotgun (WGS) entry which is preliminary data.</text>
</comment>
<feature type="chain" id="PRO_5047335292" evidence="2">
    <location>
        <begin position="20"/>
        <end position="231"/>
    </location>
</feature>
<evidence type="ECO:0000256" key="2">
    <source>
        <dbReference type="SAM" id="SignalP"/>
    </source>
</evidence>
<keyword evidence="5" id="KW-1185">Reference proteome</keyword>
<feature type="region of interest" description="Disordered" evidence="1">
    <location>
        <begin position="32"/>
        <end position="72"/>
    </location>
</feature>
<dbReference type="RefSeq" id="WP_302036848.1">
    <property type="nucleotide sequence ID" value="NZ_JAUKPO010000003.1"/>
</dbReference>
<evidence type="ECO:0000313" key="5">
    <source>
        <dbReference type="Proteomes" id="UP001168528"/>
    </source>
</evidence>
<evidence type="ECO:0000256" key="1">
    <source>
        <dbReference type="SAM" id="MobiDB-lite"/>
    </source>
</evidence>
<dbReference type="Gene3D" id="1.20.1260.10">
    <property type="match status" value="1"/>
</dbReference>
<evidence type="ECO:0000313" key="4">
    <source>
        <dbReference type="EMBL" id="MDO1446045.1"/>
    </source>
</evidence>
<accession>A0ABT8R1R7</accession>
<keyword evidence="2" id="KW-0732">Signal</keyword>
<feature type="signal peptide" evidence="2">
    <location>
        <begin position="1"/>
        <end position="19"/>
    </location>
</feature>
<protein>
    <submittedName>
        <fullName evidence="4">DUF4142 domain-containing protein</fullName>
    </submittedName>
</protein>
<gene>
    <name evidence="4" type="ORF">Q0590_07270</name>
</gene>
<dbReference type="PANTHER" id="PTHR38593">
    <property type="entry name" value="BLR2558 PROTEIN"/>
    <property type="match status" value="1"/>
</dbReference>
<feature type="region of interest" description="Disordered" evidence="1">
    <location>
        <begin position="202"/>
        <end position="231"/>
    </location>
</feature>
<evidence type="ECO:0000259" key="3">
    <source>
        <dbReference type="Pfam" id="PF13628"/>
    </source>
</evidence>
<dbReference type="PROSITE" id="PS51257">
    <property type="entry name" value="PROKAR_LIPOPROTEIN"/>
    <property type="match status" value="1"/>
</dbReference>
<dbReference type="EMBL" id="JAUKPO010000003">
    <property type="protein sequence ID" value="MDO1446045.1"/>
    <property type="molecule type" value="Genomic_DNA"/>
</dbReference>
<feature type="compositionally biased region" description="Basic and acidic residues" evidence="1">
    <location>
        <begin position="202"/>
        <end position="219"/>
    </location>
</feature>
<reference evidence="4" key="1">
    <citation type="submission" date="2023-07" db="EMBL/GenBank/DDBJ databases">
        <title>The genome sequence of Rhodocytophaga aerolata KACC 12507.</title>
        <authorList>
            <person name="Zhang X."/>
        </authorList>
    </citation>
    <scope>NUCLEOTIDE SEQUENCE</scope>
    <source>
        <strain evidence="4">KACC 12507</strain>
    </source>
</reference>
<proteinExistence type="predicted"/>